<gene>
    <name evidence="3" type="primary">Stk16</name>
    <name evidence="3" type="ORF">AK812_SmicGene28876</name>
</gene>
<dbReference type="InterPro" id="IPR008271">
    <property type="entry name" value="Ser/Thr_kinase_AS"/>
</dbReference>
<keyword evidence="3" id="KW-0418">Kinase</keyword>
<dbReference type="InterPro" id="IPR011009">
    <property type="entry name" value="Kinase-like_dom_sf"/>
</dbReference>
<dbReference type="InterPro" id="IPR000719">
    <property type="entry name" value="Prot_kinase_dom"/>
</dbReference>
<dbReference type="Gene3D" id="1.10.510.10">
    <property type="entry name" value="Transferase(Phosphotransferase) domain 1"/>
    <property type="match status" value="1"/>
</dbReference>
<dbReference type="PANTHER" id="PTHR44167:SF31">
    <property type="entry name" value="PROTEIN CBG02007"/>
    <property type="match status" value="1"/>
</dbReference>
<evidence type="ECO:0000313" key="3">
    <source>
        <dbReference type="EMBL" id="OLP89633.1"/>
    </source>
</evidence>
<organism evidence="3 4">
    <name type="scientific">Symbiodinium microadriaticum</name>
    <name type="common">Dinoflagellate</name>
    <name type="synonym">Zooxanthella microadriatica</name>
    <dbReference type="NCBI Taxonomy" id="2951"/>
    <lineage>
        <taxon>Eukaryota</taxon>
        <taxon>Sar</taxon>
        <taxon>Alveolata</taxon>
        <taxon>Dinophyceae</taxon>
        <taxon>Suessiales</taxon>
        <taxon>Symbiodiniaceae</taxon>
        <taxon>Symbiodinium</taxon>
    </lineage>
</organism>
<dbReference type="GO" id="GO:0004674">
    <property type="term" value="F:protein serine/threonine kinase activity"/>
    <property type="evidence" value="ECO:0007669"/>
    <property type="project" value="TreeGrafter"/>
</dbReference>
<dbReference type="PROSITE" id="PS00108">
    <property type="entry name" value="PROTEIN_KINASE_ST"/>
    <property type="match status" value="1"/>
</dbReference>
<dbReference type="GO" id="GO:0005524">
    <property type="term" value="F:ATP binding"/>
    <property type="evidence" value="ECO:0007669"/>
    <property type="project" value="InterPro"/>
</dbReference>
<keyword evidence="4" id="KW-1185">Reference proteome</keyword>
<evidence type="ECO:0000256" key="1">
    <source>
        <dbReference type="SAM" id="Coils"/>
    </source>
</evidence>
<proteinExistence type="predicted"/>
<dbReference type="AlphaFoldDB" id="A0A1Q9D386"/>
<feature type="domain" description="Protein kinase" evidence="2">
    <location>
        <begin position="402"/>
        <end position="680"/>
    </location>
</feature>
<keyword evidence="1" id="KW-0175">Coiled coil</keyword>
<evidence type="ECO:0000259" key="2">
    <source>
        <dbReference type="PROSITE" id="PS50011"/>
    </source>
</evidence>
<reference evidence="3 4" key="1">
    <citation type="submission" date="2016-02" db="EMBL/GenBank/DDBJ databases">
        <title>Genome analysis of coral dinoflagellate symbionts highlights evolutionary adaptations to a symbiotic lifestyle.</title>
        <authorList>
            <person name="Aranda M."/>
            <person name="Li Y."/>
            <person name="Liew Y.J."/>
            <person name="Baumgarten S."/>
            <person name="Simakov O."/>
            <person name="Wilson M."/>
            <person name="Piel J."/>
            <person name="Ashoor H."/>
            <person name="Bougouffa S."/>
            <person name="Bajic V.B."/>
            <person name="Ryu T."/>
            <person name="Ravasi T."/>
            <person name="Bayer T."/>
            <person name="Micklem G."/>
            <person name="Kim H."/>
            <person name="Bhak J."/>
            <person name="Lajeunesse T.C."/>
            <person name="Voolstra C.R."/>
        </authorList>
    </citation>
    <scope>NUCLEOTIDE SEQUENCE [LARGE SCALE GENOMIC DNA]</scope>
    <source>
        <strain evidence="3 4">CCMP2467</strain>
    </source>
</reference>
<dbReference type="OrthoDB" id="541276at2759"/>
<dbReference type="GO" id="GO:0005634">
    <property type="term" value="C:nucleus"/>
    <property type="evidence" value="ECO:0007669"/>
    <property type="project" value="TreeGrafter"/>
</dbReference>
<keyword evidence="3" id="KW-0808">Transferase</keyword>
<protein>
    <submittedName>
        <fullName evidence="3">Serine/threonine-protein kinase 16</fullName>
    </submittedName>
</protein>
<feature type="coiled-coil region" evidence="1">
    <location>
        <begin position="186"/>
        <end position="270"/>
    </location>
</feature>
<evidence type="ECO:0000313" key="4">
    <source>
        <dbReference type="Proteomes" id="UP000186817"/>
    </source>
</evidence>
<dbReference type="PANTHER" id="PTHR44167">
    <property type="entry name" value="OVARIAN-SPECIFIC SERINE/THREONINE-PROTEIN KINASE LOK-RELATED"/>
    <property type="match status" value="1"/>
</dbReference>
<dbReference type="GO" id="GO:0044773">
    <property type="term" value="P:mitotic DNA damage checkpoint signaling"/>
    <property type="evidence" value="ECO:0007669"/>
    <property type="project" value="TreeGrafter"/>
</dbReference>
<dbReference type="EMBL" id="LSRX01000751">
    <property type="protein sequence ID" value="OLP89633.1"/>
    <property type="molecule type" value="Genomic_DNA"/>
</dbReference>
<dbReference type="GO" id="GO:0005737">
    <property type="term" value="C:cytoplasm"/>
    <property type="evidence" value="ECO:0007669"/>
    <property type="project" value="TreeGrafter"/>
</dbReference>
<name>A0A1Q9D386_SYMMI</name>
<dbReference type="SUPFAM" id="SSF56112">
    <property type="entry name" value="Protein kinase-like (PK-like)"/>
    <property type="match status" value="1"/>
</dbReference>
<dbReference type="PROSITE" id="PS50011">
    <property type="entry name" value="PROTEIN_KINASE_DOM"/>
    <property type="match status" value="1"/>
</dbReference>
<comment type="caution">
    <text evidence="3">The sequence shown here is derived from an EMBL/GenBank/DDBJ whole genome shotgun (WGS) entry which is preliminary data.</text>
</comment>
<sequence length="738" mass="82893">MQLRPFAVQEADCFSASDRRAVEKALLRWFVNLDVCNKHIREGVSDQVLQVHYPMKMLLPIVMINFFSEADYIAGRFYDEETLYRLATMLGWSGSLLVIAASSAVPVKRQRHVITVLVFNSNMRVIHLHTCTQIPLSHRLRYCFCDEHSSPLRDAASGVSCRAEVLEGCWAGETLTNICLGALVNFRLVDSQVREMERRLDHLKTEAESLRRKGEELRSLHLNLEADLKESKSQNKALGWGWKRHHDCSALNLEKEAQAQMESNKKLAQEVFAMRSDMSKLGQFRASLDQLKRHGPHQMHIDPRPQETVVFEIQFRRFDMHIVLLFVVTPLLNAARVDLKDVRASSGTADEEKTGGDMKLQRRRAFNETGLRMLREGADLPLVTSFAETDATELPLEWRSQLKIARKLGEGSFGKVYKCKVLCANTSSYVTVKFIEGKSSMVKREIKLLKAMRGVSDFCTSAIGSPSSIEAATGYWIMMPLMNSGELQDLLLQCQASACRYCSATRNCWSKLGAPYTTPYMLALFLDVVRGVRAFHEKTGYLHADLKPENVMINCQGDGCFAAVIDLGLACDPRKGQCGRRGTPGYVAPEVWNGDPHGSRLPSRDVWALGAILYEVVYSNLPPFYADRNGSKATAYNPHHDPNIPQPPKAIDELVIQMLEPDFEQRPNITAIEASLEAIIYSTTDWRALNMVSESPSERGATMPISSCLSEHHESGSITASAMLERIRHHGRDVKDIG</sequence>
<accession>A0A1Q9D386</accession>
<dbReference type="Proteomes" id="UP000186817">
    <property type="component" value="Unassembled WGS sequence"/>
</dbReference>
<dbReference type="Pfam" id="PF00069">
    <property type="entry name" value="Pkinase"/>
    <property type="match status" value="1"/>
</dbReference>
<dbReference type="SMART" id="SM00220">
    <property type="entry name" value="S_TKc"/>
    <property type="match status" value="1"/>
</dbReference>